<sequence>MATELEIKLTLSEPAQRQAQDWLLALPEAQKGARKTLVNRYYDTPNALLNQAKAALRVRQAGDRYIQTLKTRGEFVNGAHNRQEWEWDLTGPELDLSLLEQTPLHNQVDLSDLQLAFETNFQRQEIILKDGDNEIEVAVDAGQILGGGKAMPLHEVEFELKAGDAECLMQQASKLAEQVPVFLNLVSKAEQGYYLAGIYQPEPKTPEEPLSVTAFLHLLGVSWLTGKSIQLPESAVVNITSAAEKAAMGECWQELRNQLRKGVSTAVLIELLPGLGRLQLALAGQS</sequence>
<keyword evidence="3" id="KW-1185">Reference proteome</keyword>
<dbReference type="Gene3D" id="2.40.320.10">
    <property type="entry name" value="Hypothetical Protein Pfu-838710-001"/>
    <property type="match status" value="1"/>
</dbReference>
<dbReference type="GO" id="GO:0050355">
    <property type="term" value="F:inorganic triphosphate phosphatase activity"/>
    <property type="evidence" value="ECO:0007669"/>
    <property type="project" value="InterPro"/>
</dbReference>
<dbReference type="AlphaFoldDB" id="A0A1I3XA49"/>
<dbReference type="InterPro" id="IPR033469">
    <property type="entry name" value="CYTH-like_dom_sf"/>
</dbReference>
<name>A0A1I3XA49_9GAMM</name>
<evidence type="ECO:0000259" key="1">
    <source>
        <dbReference type="PROSITE" id="PS51707"/>
    </source>
</evidence>
<proteinExistence type="predicted"/>
<reference evidence="2 3" key="1">
    <citation type="submission" date="2016-10" db="EMBL/GenBank/DDBJ databases">
        <authorList>
            <person name="de Groot N.N."/>
        </authorList>
    </citation>
    <scope>NUCLEOTIDE SEQUENCE [LARGE SCALE GENOMIC DNA]</scope>
    <source>
        <strain evidence="2 3">IBRC-M 10445</strain>
    </source>
</reference>
<dbReference type="Proteomes" id="UP000199445">
    <property type="component" value="Unassembled WGS sequence"/>
</dbReference>
<gene>
    <name evidence="2" type="ORF">SAMN05216429_111104</name>
</gene>
<feature type="domain" description="CYTH" evidence="1">
    <location>
        <begin position="2"/>
        <end position="199"/>
    </location>
</feature>
<dbReference type="PROSITE" id="PS51707">
    <property type="entry name" value="CYTH"/>
    <property type="match status" value="1"/>
</dbReference>
<dbReference type="GO" id="GO:0046872">
    <property type="term" value="F:metal ion binding"/>
    <property type="evidence" value="ECO:0007669"/>
    <property type="project" value="TreeGrafter"/>
</dbReference>
<dbReference type="RefSeq" id="WP_091706075.1">
    <property type="nucleotide sequence ID" value="NZ_BMYN01000007.1"/>
</dbReference>
<dbReference type="InterPro" id="IPR023577">
    <property type="entry name" value="CYTH_domain"/>
</dbReference>
<dbReference type="PANTHER" id="PTHR39569">
    <property type="entry name" value="INORGANIC TRIPHOSPHATASE"/>
    <property type="match status" value="1"/>
</dbReference>
<dbReference type="Pfam" id="PF01928">
    <property type="entry name" value="CYTH"/>
    <property type="match status" value="1"/>
</dbReference>
<dbReference type="PANTHER" id="PTHR39569:SF1">
    <property type="entry name" value="INORGANIC TRIPHOSPHATASE"/>
    <property type="match status" value="1"/>
</dbReference>
<protein>
    <submittedName>
        <fullName evidence="2">CYTH domain-containing protein</fullName>
    </submittedName>
</protein>
<dbReference type="CDD" id="cd07756">
    <property type="entry name" value="CYTH-like_Pase_CHAD"/>
    <property type="match status" value="1"/>
</dbReference>
<accession>A0A1I3XA49</accession>
<dbReference type="EMBL" id="FOSC01000011">
    <property type="protein sequence ID" value="SFK16420.1"/>
    <property type="molecule type" value="Genomic_DNA"/>
</dbReference>
<dbReference type="OrthoDB" id="3034217at2"/>
<dbReference type="SMART" id="SM01118">
    <property type="entry name" value="CYTH"/>
    <property type="match status" value="1"/>
</dbReference>
<evidence type="ECO:0000313" key="3">
    <source>
        <dbReference type="Proteomes" id="UP000199445"/>
    </source>
</evidence>
<dbReference type="InterPro" id="IPR039013">
    <property type="entry name" value="YgiF"/>
</dbReference>
<evidence type="ECO:0000313" key="2">
    <source>
        <dbReference type="EMBL" id="SFK16420.1"/>
    </source>
</evidence>
<organism evidence="2 3">
    <name type="scientific">Marinobacter persicus</name>
    <dbReference type="NCBI Taxonomy" id="930118"/>
    <lineage>
        <taxon>Bacteria</taxon>
        <taxon>Pseudomonadati</taxon>
        <taxon>Pseudomonadota</taxon>
        <taxon>Gammaproteobacteria</taxon>
        <taxon>Pseudomonadales</taxon>
        <taxon>Marinobacteraceae</taxon>
        <taxon>Marinobacter</taxon>
    </lineage>
</organism>
<dbReference type="SUPFAM" id="SSF55154">
    <property type="entry name" value="CYTH-like phosphatases"/>
    <property type="match status" value="1"/>
</dbReference>